<dbReference type="SMART" id="SM00852">
    <property type="entry name" value="MoCF_biosynth"/>
    <property type="match status" value="1"/>
</dbReference>
<evidence type="ECO:0000259" key="2">
    <source>
        <dbReference type="SMART" id="SM00852"/>
    </source>
</evidence>
<proteinExistence type="inferred from homology"/>
<dbReference type="InterPro" id="IPR036425">
    <property type="entry name" value="MoaB/Mog-like_dom_sf"/>
</dbReference>
<dbReference type="PIRSF" id="PIRSF006728">
    <property type="entry name" value="CinA"/>
    <property type="match status" value="1"/>
</dbReference>
<dbReference type="Pfam" id="PF02464">
    <property type="entry name" value="CinA"/>
    <property type="match status" value="1"/>
</dbReference>
<dbReference type="HAMAP" id="MF_00226_B">
    <property type="entry name" value="CinA_B"/>
    <property type="match status" value="1"/>
</dbReference>
<comment type="caution">
    <text evidence="3">The sequence shown here is derived from an EMBL/GenBank/DDBJ whole genome shotgun (WGS) entry which is preliminary data.</text>
</comment>
<organism evidence="3 4">
    <name type="scientific">Geomobilimonas luticola</name>
    <dbReference type="NCBI Taxonomy" id="1114878"/>
    <lineage>
        <taxon>Bacteria</taxon>
        <taxon>Pseudomonadati</taxon>
        <taxon>Thermodesulfobacteriota</taxon>
        <taxon>Desulfuromonadia</taxon>
        <taxon>Geobacterales</taxon>
        <taxon>Geobacteraceae</taxon>
        <taxon>Geomobilimonas</taxon>
    </lineage>
</organism>
<gene>
    <name evidence="3" type="ORF">KI810_01450</name>
</gene>
<dbReference type="PANTHER" id="PTHR13939:SF0">
    <property type="entry name" value="NMN AMIDOHYDROLASE-LIKE PROTEIN YFAY"/>
    <property type="match status" value="1"/>
</dbReference>
<dbReference type="InterPro" id="IPR041424">
    <property type="entry name" value="CinA_KH"/>
</dbReference>
<dbReference type="EMBL" id="JAHCVK010000001">
    <property type="protein sequence ID" value="MBT0651709.1"/>
    <property type="molecule type" value="Genomic_DNA"/>
</dbReference>
<dbReference type="Proteomes" id="UP000756860">
    <property type="component" value="Unassembled WGS sequence"/>
</dbReference>
<dbReference type="InterPro" id="IPR036653">
    <property type="entry name" value="CinA-like_C"/>
</dbReference>
<dbReference type="InterPro" id="IPR001453">
    <property type="entry name" value="MoaB/Mog_dom"/>
</dbReference>
<comment type="similarity">
    <text evidence="1">Belongs to the CinA family.</text>
</comment>
<evidence type="ECO:0000313" key="3">
    <source>
        <dbReference type="EMBL" id="MBT0651709.1"/>
    </source>
</evidence>
<dbReference type="InterPro" id="IPR008135">
    <property type="entry name" value="Competence-induced_CinA"/>
</dbReference>
<evidence type="ECO:0000256" key="1">
    <source>
        <dbReference type="HAMAP-Rule" id="MF_00226"/>
    </source>
</evidence>
<dbReference type="InterPro" id="IPR050101">
    <property type="entry name" value="CinA"/>
</dbReference>
<dbReference type="Gene3D" id="3.40.980.10">
    <property type="entry name" value="MoaB/Mog-like domain"/>
    <property type="match status" value="1"/>
</dbReference>
<dbReference type="Gene3D" id="3.30.70.2860">
    <property type="match status" value="1"/>
</dbReference>
<sequence>MKIATLSIGDELLYGEVVDTNAGRIAERLYGAGLTVQRHLTVGDGEPDIMEALELLAEKSDAVIVTGGLGPTVDDITARAAAKATGRRLVLNDEALVHVRGICEKLGGNLHPLNEKQALMPTKSTLIPNPVGTACGFHLTHQGRYLFFLPGVPGEMLRMLGDTVIPFLLERCRQRKVVRTRVLKVFGPSEAEVDFLLKELASVHVGITVAFNVIFPEIHVKLRAEGDGEGLVVDLLERAMAEAREKLKGVVFAEDTATMDSVVAGLFREKGLTLALAESCTGGLVAKRITDQPGSSAYFLEGVVTYADAAKSRYLEVPPQLLAEKGAVSGEVAMAMAKGMRRASGSDIALAVTGIAGPDGGTPEKPVGTVFIALATRAGCHAKRYAFIGDREEIRSITALTAMDWLRRQLLTP</sequence>
<dbReference type="SUPFAM" id="SSF142433">
    <property type="entry name" value="CinA-like"/>
    <property type="match status" value="1"/>
</dbReference>
<dbReference type="Gene3D" id="3.90.950.20">
    <property type="entry name" value="CinA-like"/>
    <property type="match status" value="1"/>
</dbReference>
<protein>
    <recommendedName>
        <fullName evidence="1">CinA-like protein</fullName>
    </recommendedName>
</protein>
<dbReference type="NCBIfam" id="TIGR00200">
    <property type="entry name" value="cinA_nterm"/>
    <property type="match status" value="1"/>
</dbReference>
<dbReference type="NCBIfam" id="TIGR00199">
    <property type="entry name" value="PncC_domain"/>
    <property type="match status" value="1"/>
</dbReference>
<accession>A0ABS5S8L8</accession>
<dbReference type="Pfam" id="PF18146">
    <property type="entry name" value="CinA_KH"/>
    <property type="match status" value="1"/>
</dbReference>
<name>A0ABS5S8L8_9BACT</name>
<feature type="domain" description="MoaB/Mog" evidence="2">
    <location>
        <begin position="4"/>
        <end position="171"/>
    </location>
</feature>
<reference evidence="3 4" key="1">
    <citation type="submission" date="2021-05" db="EMBL/GenBank/DDBJ databases">
        <title>The draft genome of Geobacter luticola JCM 17780.</title>
        <authorList>
            <person name="Xu Z."/>
            <person name="Masuda Y."/>
            <person name="Itoh H."/>
            <person name="Senoo K."/>
        </authorList>
    </citation>
    <scope>NUCLEOTIDE SEQUENCE [LARGE SCALE GENOMIC DNA]</scope>
    <source>
        <strain evidence="3 4">JCM 17780</strain>
    </source>
</reference>
<keyword evidence="4" id="KW-1185">Reference proteome</keyword>
<dbReference type="InterPro" id="IPR008136">
    <property type="entry name" value="CinA_C"/>
</dbReference>
<dbReference type="SUPFAM" id="SSF53218">
    <property type="entry name" value="Molybdenum cofactor biosynthesis proteins"/>
    <property type="match status" value="1"/>
</dbReference>
<dbReference type="PANTHER" id="PTHR13939">
    <property type="entry name" value="NICOTINAMIDE-NUCLEOTIDE AMIDOHYDROLASE PNCC"/>
    <property type="match status" value="1"/>
</dbReference>
<dbReference type="RefSeq" id="WP_214173710.1">
    <property type="nucleotide sequence ID" value="NZ_JAHCVK010000001.1"/>
</dbReference>
<evidence type="ECO:0000313" key="4">
    <source>
        <dbReference type="Proteomes" id="UP000756860"/>
    </source>
</evidence>
<dbReference type="NCBIfam" id="NF001813">
    <property type="entry name" value="PRK00549.1"/>
    <property type="match status" value="1"/>
</dbReference>
<dbReference type="CDD" id="cd00885">
    <property type="entry name" value="cinA"/>
    <property type="match status" value="1"/>
</dbReference>
<dbReference type="Pfam" id="PF00994">
    <property type="entry name" value="MoCF_biosynth"/>
    <property type="match status" value="1"/>
</dbReference>